<name>A0A5B7HRW8_PORTR</name>
<sequence length="45" mass="5005">MRCSSLFISVSSTQLVCVSETPLDRNTASSTDVITRQFTCRPPIR</sequence>
<dbReference type="AlphaFoldDB" id="A0A5B7HRW8"/>
<dbReference type="EMBL" id="VSRR010033908">
    <property type="protein sequence ID" value="MPC71987.1"/>
    <property type="molecule type" value="Genomic_DNA"/>
</dbReference>
<gene>
    <name evidence="1" type="ORF">E2C01_066279</name>
</gene>
<evidence type="ECO:0000313" key="2">
    <source>
        <dbReference type="Proteomes" id="UP000324222"/>
    </source>
</evidence>
<protein>
    <submittedName>
        <fullName evidence="1">Uncharacterized protein</fullName>
    </submittedName>
</protein>
<comment type="caution">
    <text evidence="1">The sequence shown here is derived from an EMBL/GenBank/DDBJ whole genome shotgun (WGS) entry which is preliminary data.</text>
</comment>
<dbReference type="Proteomes" id="UP000324222">
    <property type="component" value="Unassembled WGS sequence"/>
</dbReference>
<proteinExistence type="predicted"/>
<keyword evidence="2" id="KW-1185">Reference proteome</keyword>
<accession>A0A5B7HRW8</accession>
<organism evidence="1 2">
    <name type="scientific">Portunus trituberculatus</name>
    <name type="common">Swimming crab</name>
    <name type="synonym">Neptunus trituberculatus</name>
    <dbReference type="NCBI Taxonomy" id="210409"/>
    <lineage>
        <taxon>Eukaryota</taxon>
        <taxon>Metazoa</taxon>
        <taxon>Ecdysozoa</taxon>
        <taxon>Arthropoda</taxon>
        <taxon>Crustacea</taxon>
        <taxon>Multicrustacea</taxon>
        <taxon>Malacostraca</taxon>
        <taxon>Eumalacostraca</taxon>
        <taxon>Eucarida</taxon>
        <taxon>Decapoda</taxon>
        <taxon>Pleocyemata</taxon>
        <taxon>Brachyura</taxon>
        <taxon>Eubrachyura</taxon>
        <taxon>Portunoidea</taxon>
        <taxon>Portunidae</taxon>
        <taxon>Portuninae</taxon>
        <taxon>Portunus</taxon>
    </lineage>
</organism>
<reference evidence="1 2" key="1">
    <citation type="submission" date="2019-05" db="EMBL/GenBank/DDBJ databases">
        <title>Another draft genome of Portunus trituberculatus and its Hox gene families provides insights of decapod evolution.</title>
        <authorList>
            <person name="Jeong J.-H."/>
            <person name="Song I."/>
            <person name="Kim S."/>
            <person name="Choi T."/>
            <person name="Kim D."/>
            <person name="Ryu S."/>
            <person name="Kim W."/>
        </authorList>
    </citation>
    <scope>NUCLEOTIDE SEQUENCE [LARGE SCALE GENOMIC DNA]</scope>
    <source>
        <tissue evidence="1">Muscle</tissue>
    </source>
</reference>
<evidence type="ECO:0000313" key="1">
    <source>
        <dbReference type="EMBL" id="MPC71987.1"/>
    </source>
</evidence>